<evidence type="ECO:0000256" key="2">
    <source>
        <dbReference type="ARBA" id="ARBA00022723"/>
    </source>
</evidence>
<feature type="compositionally biased region" description="Polar residues" evidence="10">
    <location>
        <begin position="46"/>
        <end position="61"/>
    </location>
</feature>
<proteinExistence type="predicted"/>
<comment type="caution">
    <text evidence="12">The sequence shown here is derived from an EMBL/GenBank/DDBJ whole genome shotgun (WGS) entry which is preliminary data.</text>
</comment>
<feature type="compositionally biased region" description="Basic and acidic residues" evidence="10">
    <location>
        <begin position="396"/>
        <end position="410"/>
    </location>
</feature>
<accession>A0AAD9JFM6</accession>
<feature type="compositionally biased region" description="Low complexity" evidence="10">
    <location>
        <begin position="276"/>
        <end position="290"/>
    </location>
</feature>
<evidence type="ECO:0000256" key="1">
    <source>
        <dbReference type="ARBA" id="ARBA00004123"/>
    </source>
</evidence>
<evidence type="ECO:0000313" key="13">
    <source>
        <dbReference type="Proteomes" id="UP001208570"/>
    </source>
</evidence>
<dbReference type="Gene3D" id="3.30.160.60">
    <property type="entry name" value="Classic Zinc Finger"/>
    <property type="match status" value="3"/>
</dbReference>
<feature type="region of interest" description="Disordered" evidence="10">
    <location>
        <begin position="244"/>
        <end position="363"/>
    </location>
</feature>
<dbReference type="SMART" id="SM00355">
    <property type="entry name" value="ZnF_C2H2"/>
    <property type="match status" value="4"/>
</dbReference>
<evidence type="ECO:0000256" key="5">
    <source>
        <dbReference type="ARBA" id="ARBA00022833"/>
    </source>
</evidence>
<keyword evidence="4 9" id="KW-0863">Zinc-finger</keyword>
<keyword evidence="7" id="KW-0804">Transcription</keyword>
<feature type="compositionally biased region" description="Low complexity" evidence="10">
    <location>
        <begin position="328"/>
        <end position="339"/>
    </location>
</feature>
<dbReference type="InterPro" id="IPR050331">
    <property type="entry name" value="Zinc_finger"/>
</dbReference>
<feature type="compositionally biased region" description="Polar residues" evidence="10">
    <location>
        <begin position="11"/>
        <end position="20"/>
    </location>
</feature>
<evidence type="ECO:0000256" key="6">
    <source>
        <dbReference type="ARBA" id="ARBA00023015"/>
    </source>
</evidence>
<reference evidence="12" key="1">
    <citation type="journal article" date="2023" name="Mol. Biol. Evol.">
        <title>Third-Generation Sequencing Reveals the Adaptive Role of the Epigenome in Three Deep-Sea Polychaetes.</title>
        <authorList>
            <person name="Perez M."/>
            <person name="Aroh O."/>
            <person name="Sun Y."/>
            <person name="Lan Y."/>
            <person name="Juniper S.K."/>
            <person name="Young C.R."/>
            <person name="Angers B."/>
            <person name="Qian P.Y."/>
        </authorList>
    </citation>
    <scope>NUCLEOTIDE SEQUENCE</scope>
    <source>
        <strain evidence="12">P08H-3</strain>
    </source>
</reference>
<keyword evidence="13" id="KW-1185">Reference proteome</keyword>
<keyword evidence="2" id="KW-0479">Metal-binding</keyword>
<dbReference type="GO" id="GO:0008270">
    <property type="term" value="F:zinc ion binding"/>
    <property type="evidence" value="ECO:0007669"/>
    <property type="project" value="UniProtKB-KW"/>
</dbReference>
<evidence type="ECO:0000313" key="12">
    <source>
        <dbReference type="EMBL" id="KAK2151520.1"/>
    </source>
</evidence>
<evidence type="ECO:0000256" key="7">
    <source>
        <dbReference type="ARBA" id="ARBA00023163"/>
    </source>
</evidence>
<evidence type="ECO:0000256" key="9">
    <source>
        <dbReference type="PROSITE-ProRule" id="PRU00042"/>
    </source>
</evidence>
<feature type="region of interest" description="Disordered" evidence="10">
    <location>
        <begin position="46"/>
        <end position="100"/>
    </location>
</feature>
<dbReference type="EMBL" id="JAODUP010000361">
    <property type="protein sequence ID" value="KAK2151520.1"/>
    <property type="molecule type" value="Genomic_DNA"/>
</dbReference>
<feature type="domain" description="C2H2-type" evidence="11">
    <location>
        <begin position="164"/>
        <end position="191"/>
    </location>
</feature>
<feature type="domain" description="C2H2-type" evidence="11">
    <location>
        <begin position="220"/>
        <end position="242"/>
    </location>
</feature>
<dbReference type="GO" id="GO:0010468">
    <property type="term" value="P:regulation of gene expression"/>
    <property type="evidence" value="ECO:0007669"/>
    <property type="project" value="TreeGrafter"/>
</dbReference>
<dbReference type="AlphaFoldDB" id="A0AAD9JFM6"/>
<dbReference type="InterPro" id="IPR013087">
    <property type="entry name" value="Znf_C2H2_type"/>
</dbReference>
<keyword evidence="8" id="KW-0539">Nucleus</keyword>
<feature type="compositionally biased region" description="Low complexity" evidence="10">
    <location>
        <begin position="253"/>
        <end position="266"/>
    </location>
</feature>
<dbReference type="PANTHER" id="PTHR16515:SF49">
    <property type="entry name" value="GASTRULA ZINC FINGER PROTEIN XLCGF49.1-LIKE-RELATED"/>
    <property type="match status" value="1"/>
</dbReference>
<dbReference type="Proteomes" id="UP001208570">
    <property type="component" value="Unassembled WGS sequence"/>
</dbReference>
<dbReference type="SUPFAM" id="SSF57667">
    <property type="entry name" value="beta-beta-alpha zinc fingers"/>
    <property type="match status" value="3"/>
</dbReference>
<protein>
    <recommendedName>
        <fullName evidence="11">C2H2-type domain-containing protein</fullName>
    </recommendedName>
</protein>
<evidence type="ECO:0000259" key="11">
    <source>
        <dbReference type="PROSITE" id="PS50157"/>
    </source>
</evidence>
<dbReference type="PROSITE" id="PS50157">
    <property type="entry name" value="ZINC_FINGER_C2H2_2"/>
    <property type="match status" value="4"/>
</dbReference>
<evidence type="ECO:0000256" key="8">
    <source>
        <dbReference type="ARBA" id="ARBA00023242"/>
    </source>
</evidence>
<feature type="domain" description="C2H2-type" evidence="11">
    <location>
        <begin position="192"/>
        <end position="219"/>
    </location>
</feature>
<feature type="compositionally biased region" description="Polar residues" evidence="10">
    <location>
        <begin position="318"/>
        <end position="327"/>
    </location>
</feature>
<keyword evidence="3" id="KW-0677">Repeat</keyword>
<dbReference type="FunFam" id="3.30.160.60:FF:001498">
    <property type="entry name" value="Zinc finger protein 404"/>
    <property type="match status" value="2"/>
</dbReference>
<gene>
    <name evidence="12" type="ORF">LSH36_361g08010</name>
</gene>
<organism evidence="12 13">
    <name type="scientific">Paralvinella palmiformis</name>
    <dbReference type="NCBI Taxonomy" id="53620"/>
    <lineage>
        <taxon>Eukaryota</taxon>
        <taxon>Metazoa</taxon>
        <taxon>Spiralia</taxon>
        <taxon>Lophotrochozoa</taxon>
        <taxon>Annelida</taxon>
        <taxon>Polychaeta</taxon>
        <taxon>Sedentaria</taxon>
        <taxon>Canalipalpata</taxon>
        <taxon>Terebellida</taxon>
        <taxon>Terebelliformia</taxon>
        <taxon>Alvinellidae</taxon>
        <taxon>Paralvinella</taxon>
    </lineage>
</organism>
<dbReference type="GO" id="GO:0005634">
    <property type="term" value="C:nucleus"/>
    <property type="evidence" value="ECO:0007669"/>
    <property type="project" value="UniProtKB-SubCell"/>
</dbReference>
<evidence type="ECO:0000256" key="3">
    <source>
        <dbReference type="ARBA" id="ARBA00022737"/>
    </source>
</evidence>
<evidence type="ECO:0000256" key="10">
    <source>
        <dbReference type="SAM" id="MobiDB-lite"/>
    </source>
</evidence>
<dbReference type="PROSITE" id="PS00028">
    <property type="entry name" value="ZINC_FINGER_C2H2_1"/>
    <property type="match status" value="3"/>
</dbReference>
<dbReference type="InterPro" id="IPR036236">
    <property type="entry name" value="Znf_C2H2_sf"/>
</dbReference>
<dbReference type="PANTHER" id="PTHR16515">
    <property type="entry name" value="PR DOMAIN ZINC FINGER PROTEIN"/>
    <property type="match status" value="1"/>
</dbReference>
<feature type="compositionally biased region" description="Low complexity" evidence="10">
    <location>
        <begin position="77"/>
        <end position="95"/>
    </location>
</feature>
<dbReference type="Pfam" id="PF00096">
    <property type="entry name" value="zf-C2H2"/>
    <property type="match status" value="3"/>
</dbReference>
<feature type="domain" description="C2H2-type" evidence="11">
    <location>
        <begin position="125"/>
        <end position="152"/>
    </location>
</feature>
<feature type="region of interest" description="Disordered" evidence="10">
    <location>
        <begin position="1"/>
        <end position="20"/>
    </location>
</feature>
<evidence type="ECO:0000256" key="4">
    <source>
        <dbReference type="ARBA" id="ARBA00022771"/>
    </source>
</evidence>
<keyword evidence="5" id="KW-0862">Zinc</keyword>
<sequence length="424" mass="46944">MVGQHPVMPHSQLSPSQFTSHSVHPPFSSYMVSSPTFSARPMFQWSPRSRSQEMTTSSSKASPEVDTVGQLPSHFRSLPAPSSSSSAAGSSGSTSRRMDPSKMICCPFGDKIREQRLSQDPSSVFRCPVCSQLFPSYYYLANHMVNHLPSEVVSKGPGDSNKIHLCKVCNRAFSRSDMLTRHMRLHTGLKPYECHTCGQVFSRSDHLHTHQRTHTGEKPYKCPQCPYAAPRRDMITRHMRIHMKHFTRRGRRTSSTSSDITPQSSTETAEVKRRNQSLSSIDSLESDQSSFRQSSTASTDPEHPDILHEEEKDKGRNWSLTSAESFESTSDIIPSTSSSRHWSVASGESTESYMVPSPGYLQTEPEEAVSPCVPLGSTGTISTDVQMSFQKCAVTSDKDNSSSSSDRDKSSPASVTMEGCTQIK</sequence>
<comment type="subcellular location">
    <subcellularLocation>
        <location evidence="1">Nucleus</location>
    </subcellularLocation>
</comment>
<keyword evidence="6" id="KW-0805">Transcription regulation</keyword>
<feature type="region of interest" description="Disordered" evidence="10">
    <location>
        <begin position="394"/>
        <end position="424"/>
    </location>
</feature>
<dbReference type="Pfam" id="PF13912">
    <property type="entry name" value="zf-C2H2_6"/>
    <property type="match status" value="1"/>
</dbReference>
<dbReference type="FunFam" id="3.30.160.60:FF:000395">
    <property type="entry name" value="zinc finger protein 513"/>
    <property type="match status" value="1"/>
</dbReference>
<feature type="compositionally biased region" description="Basic and acidic residues" evidence="10">
    <location>
        <begin position="300"/>
        <end position="316"/>
    </location>
</feature>
<name>A0AAD9JFM6_9ANNE</name>